<dbReference type="PANTHER" id="PTHR14226:SF57">
    <property type="entry name" value="BLR7027 PROTEIN"/>
    <property type="match status" value="1"/>
</dbReference>
<evidence type="ECO:0000313" key="6">
    <source>
        <dbReference type="EMBL" id="CAG5086826.1"/>
    </source>
</evidence>
<evidence type="ECO:0000256" key="4">
    <source>
        <dbReference type="PROSITE-ProRule" id="PRU01161"/>
    </source>
</evidence>
<dbReference type="Proteomes" id="UP000683507">
    <property type="component" value="Chromosome"/>
</dbReference>
<reference evidence="6" key="1">
    <citation type="submission" date="2021-04" db="EMBL/GenBank/DDBJ databases">
        <authorList>
            <person name="Rodrigo-Torres L."/>
            <person name="Arahal R. D."/>
            <person name="Lucena T."/>
        </authorList>
    </citation>
    <scope>NUCLEOTIDE SEQUENCE</scope>
    <source>
        <strain evidence="6">AS29M-1</strain>
    </source>
</reference>
<dbReference type="InterPro" id="IPR016035">
    <property type="entry name" value="Acyl_Trfase/lysoPLipase"/>
</dbReference>
<feature type="short sequence motif" description="DGA/G" evidence="4">
    <location>
        <begin position="246"/>
        <end position="248"/>
    </location>
</feature>
<evidence type="ECO:0000256" key="2">
    <source>
        <dbReference type="ARBA" id="ARBA00022963"/>
    </source>
</evidence>
<proteinExistence type="predicted"/>
<dbReference type="InterPro" id="IPR002641">
    <property type="entry name" value="PNPLA_dom"/>
</dbReference>
<dbReference type="GO" id="GO:0016042">
    <property type="term" value="P:lipid catabolic process"/>
    <property type="evidence" value="ECO:0007669"/>
    <property type="project" value="UniProtKB-UniRule"/>
</dbReference>
<dbReference type="AlphaFoldDB" id="A0A916NU18"/>
<name>A0A916NU18_9FLAO</name>
<dbReference type="RefSeq" id="WP_258543481.1">
    <property type="nucleotide sequence ID" value="NZ_OU015584.1"/>
</dbReference>
<dbReference type="GO" id="GO:0016787">
    <property type="term" value="F:hydrolase activity"/>
    <property type="evidence" value="ECO:0007669"/>
    <property type="project" value="UniProtKB-UniRule"/>
</dbReference>
<keyword evidence="2 4" id="KW-0442">Lipid degradation</keyword>
<feature type="domain" description="PNPLA" evidence="5">
    <location>
        <begin position="8"/>
        <end position="259"/>
    </location>
</feature>
<dbReference type="KEGG" id="ptan:CRYO30217_03296"/>
<dbReference type="SUPFAM" id="SSF52151">
    <property type="entry name" value="FabD/lysophospholipase-like"/>
    <property type="match status" value="1"/>
</dbReference>
<sequence length="394" mass="44723">MKKQKNILVLSGGGFKGAFQVGALETLNANWQEITGLSTPMHFDKISGVSVGALNGAMMAMGHEGFENLLHLWYDLVGVNGVSEIYTSTIVEVIEKDKEASLKFRPEGIVKQLIPEFKVPFNFFKDLPIIFSKNRRVEFLQKLQHRILQEVGKSFQNFKGIADNTPLLEKLKKYLDRDKLVSEFRCGFVSLDTGEYHSVLAHEFETNDDFVKGVLASTVMPIVWTPVDRIAFKKDGKRVIARNCVDGGVKNVTPLGDIIRNMDKDDNYRIFIINCHDGKIQEDDFDNKNIAQIALRSLQEIAMGEIFNNDLSEFIKVNDLVKQNNENKAPDLFNYSWKDRMRTDRVLKAFDYVIIEPDTGVLGNPLISTSRIFKKRINHGKLKAKSIKRFPSDG</sequence>
<evidence type="ECO:0000256" key="1">
    <source>
        <dbReference type="ARBA" id="ARBA00022801"/>
    </source>
</evidence>
<dbReference type="PROSITE" id="PS51635">
    <property type="entry name" value="PNPLA"/>
    <property type="match status" value="1"/>
</dbReference>
<dbReference type="EMBL" id="OU015584">
    <property type="protein sequence ID" value="CAG5086826.1"/>
    <property type="molecule type" value="Genomic_DNA"/>
</dbReference>
<dbReference type="Pfam" id="PF01734">
    <property type="entry name" value="Patatin"/>
    <property type="match status" value="1"/>
</dbReference>
<keyword evidence="7" id="KW-1185">Reference proteome</keyword>
<feature type="short sequence motif" description="GXSXG" evidence="4">
    <location>
        <begin position="48"/>
        <end position="52"/>
    </location>
</feature>
<organism evidence="6 7">
    <name type="scientific">Parvicella tangerina</name>
    <dbReference type="NCBI Taxonomy" id="2829795"/>
    <lineage>
        <taxon>Bacteria</taxon>
        <taxon>Pseudomonadati</taxon>
        <taxon>Bacteroidota</taxon>
        <taxon>Flavobacteriia</taxon>
        <taxon>Flavobacteriales</taxon>
        <taxon>Parvicellaceae</taxon>
        <taxon>Parvicella</taxon>
    </lineage>
</organism>
<protein>
    <recommendedName>
        <fullName evidence="5">PNPLA domain-containing protein</fullName>
    </recommendedName>
</protein>
<evidence type="ECO:0000259" key="5">
    <source>
        <dbReference type="PROSITE" id="PS51635"/>
    </source>
</evidence>
<gene>
    <name evidence="6" type="ORF">CRYO30217_03296</name>
</gene>
<keyword evidence="1 4" id="KW-0378">Hydrolase</keyword>
<dbReference type="InterPro" id="IPR050301">
    <property type="entry name" value="NTE"/>
</dbReference>
<feature type="short sequence motif" description="GXGXXG" evidence="4">
    <location>
        <begin position="12"/>
        <end position="17"/>
    </location>
</feature>
<evidence type="ECO:0000256" key="3">
    <source>
        <dbReference type="ARBA" id="ARBA00023098"/>
    </source>
</evidence>
<feature type="active site" description="Proton acceptor" evidence="4">
    <location>
        <position position="246"/>
    </location>
</feature>
<feature type="active site" description="Nucleophile" evidence="4">
    <location>
        <position position="50"/>
    </location>
</feature>
<keyword evidence="3 4" id="KW-0443">Lipid metabolism</keyword>
<dbReference type="Gene3D" id="3.40.1090.10">
    <property type="entry name" value="Cytosolic phospholipase A2 catalytic domain"/>
    <property type="match status" value="1"/>
</dbReference>
<evidence type="ECO:0000313" key="7">
    <source>
        <dbReference type="Proteomes" id="UP000683507"/>
    </source>
</evidence>
<dbReference type="PANTHER" id="PTHR14226">
    <property type="entry name" value="NEUROPATHY TARGET ESTERASE/SWISS CHEESE D.MELANOGASTER"/>
    <property type="match status" value="1"/>
</dbReference>
<accession>A0A916NU18</accession>